<dbReference type="InterPro" id="IPR036249">
    <property type="entry name" value="Thioredoxin-like_sf"/>
</dbReference>
<dbReference type="EMBL" id="PZCM01000021">
    <property type="protein sequence ID" value="PTG25449.1"/>
    <property type="molecule type" value="Genomic_DNA"/>
</dbReference>
<dbReference type="AlphaFoldDB" id="A0AAX0ZCW2"/>
<evidence type="ECO:0000313" key="2">
    <source>
        <dbReference type="EMBL" id="PTG25449.1"/>
    </source>
</evidence>
<accession>A0AAX0ZCW2</accession>
<evidence type="ECO:0000313" key="4">
    <source>
        <dbReference type="Proteomes" id="UP000242008"/>
    </source>
</evidence>
<comment type="caution">
    <text evidence="2">The sequence shown here is derived from an EMBL/GenBank/DDBJ whole genome shotgun (WGS) entry which is preliminary data.</text>
</comment>
<evidence type="ECO:0000313" key="5">
    <source>
        <dbReference type="Proteomes" id="UP000242144"/>
    </source>
</evidence>
<dbReference type="Pfam" id="PF13462">
    <property type="entry name" value="Thioredoxin_4"/>
    <property type="match status" value="1"/>
</dbReference>
<name>A0AAX0ZCW2_STACR</name>
<protein>
    <recommendedName>
        <fullName evidence="1">Thioredoxin-like fold domain-containing protein</fullName>
    </recommendedName>
</protein>
<reference evidence="2" key="2">
    <citation type="submission" date="2018-03" db="EMBL/GenBank/DDBJ databases">
        <authorList>
            <person name="Naushad S."/>
        </authorList>
    </citation>
    <scope>NUCLEOTIDE SEQUENCE</scope>
    <source>
        <strain evidence="2">SNUC 105</strain>
        <strain evidence="3">SNUC 1363</strain>
    </source>
</reference>
<dbReference type="Gene3D" id="3.40.30.10">
    <property type="entry name" value="Glutaredoxin"/>
    <property type="match status" value="1"/>
</dbReference>
<feature type="domain" description="Thioredoxin-like fold" evidence="1">
    <location>
        <begin position="12"/>
        <end position="77"/>
    </location>
</feature>
<dbReference type="InterPro" id="IPR012336">
    <property type="entry name" value="Thioredoxin-like_fold"/>
</dbReference>
<organism evidence="2 5">
    <name type="scientific">Staphylococcus chromogenes</name>
    <name type="common">Staphylococcus hyicus subsp. chromogenes</name>
    <dbReference type="NCBI Taxonomy" id="46126"/>
    <lineage>
        <taxon>Bacteria</taxon>
        <taxon>Bacillati</taxon>
        <taxon>Bacillota</taxon>
        <taxon>Bacilli</taxon>
        <taxon>Bacillales</taxon>
        <taxon>Staphylococcaceae</taxon>
        <taxon>Staphylococcus</taxon>
    </lineage>
</organism>
<proteinExistence type="predicted"/>
<evidence type="ECO:0000259" key="1">
    <source>
        <dbReference type="Pfam" id="PF13462"/>
    </source>
</evidence>
<evidence type="ECO:0000313" key="3">
    <source>
        <dbReference type="EMBL" id="PTG69506.1"/>
    </source>
</evidence>
<dbReference type="SUPFAM" id="SSF52833">
    <property type="entry name" value="Thioredoxin-like"/>
    <property type="match status" value="1"/>
</dbReference>
<dbReference type="Proteomes" id="UP000242144">
    <property type="component" value="Unassembled WGS sequence"/>
</dbReference>
<dbReference type="EMBL" id="PZAO01000014">
    <property type="protein sequence ID" value="PTG69506.1"/>
    <property type="molecule type" value="Genomic_DNA"/>
</dbReference>
<keyword evidence="4" id="KW-1185">Reference proteome</keyword>
<gene>
    <name evidence="2" type="ORF">BU638_11060</name>
    <name evidence="3" type="ORF">BU676_07125</name>
</gene>
<reference evidence="4 5" key="1">
    <citation type="journal article" date="2016" name="Front. Microbiol.">
        <title>Comprehensive Phylogenetic Analysis of Bovine Non-aureus Staphylococci Species Based on Whole-Genome Sequencing.</title>
        <authorList>
            <person name="Naushad S."/>
            <person name="Barkema H.W."/>
            <person name="Luby C."/>
            <person name="Condas L.A."/>
            <person name="Nobrega D.B."/>
            <person name="Carson D.A."/>
            <person name="De Buck J."/>
        </authorList>
    </citation>
    <scope>NUCLEOTIDE SEQUENCE [LARGE SCALE GENOMIC DNA]</scope>
    <source>
        <strain evidence="2 5">SNUC 105</strain>
        <strain evidence="3 4">SNUC 1363</strain>
    </source>
</reference>
<dbReference type="Proteomes" id="UP000242008">
    <property type="component" value="Unassembled WGS sequence"/>
</dbReference>
<sequence length="85" mass="9636">MITFLCVMSSCGPKDKKHEVSVYGDFKCPYTKKFEEKIMPKLTREYIDIEKVTYTYVNAAILGDDARLGSAAAHAVQYIAPHQFL</sequence>